<evidence type="ECO:0000256" key="4">
    <source>
        <dbReference type="ARBA" id="ARBA00047645"/>
    </source>
</evidence>
<dbReference type="PRINTS" id="PR00112">
    <property type="entry name" value="ACYLPHPHTASE"/>
</dbReference>
<proteinExistence type="inferred from homology"/>
<evidence type="ECO:0000256" key="6">
    <source>
        <dbReference type="RuleBase" id="RU004168"/>
    </source>
</evidence>
<dbReference type="PANTHER" id="PTHR10029">
    <property type="entry name" value="ACYLPHOSPHATASE"/>
    <property type="match status" value="1"/>
</dbReference>
<dbReference type="FunFam" id="3.30.70.100:FF:000011">
    <property type="entry name" value="Acylphosphatase"/>
    <property type="match status" value="1"/>
</dbReference>
<evidence type="ECO:0000256" key="3">
    <source>
        <dbReference type="ARBA" id="ARBA00022801"/>
    </source>
</evidence>
<keyword evidence="3 5" id="KW-0378">Hydrolase</keyword>
<evidence type="ECO:0000256" key="5">
    <source>
        <dbReference type="PROSITE-ProRule" id="PRU00520"/>
    </source>
</evidence>
<dbReference type="Proteomes" id="UP001353858">
    <property type="component" value="Unassembled WGS sequence"/>
</dbReference>
<keyword evidence="10" id="KW-1185">Reference proteome</keyword>
<name>A0AAN7SL66_9COLE</name>
<evidence type="ECO:0000313" key="10">
    <source>
        <dbReference type="Proteomes" id="UP001353858"/>
    </source>
</evidence>
<sequence>MNTSKLLSVEYEVFGRVQGVYFRKFTQQESKKIGVRGWCMNTDRGTVSGVMEGEESKINHMKNWLKSVGSPSSKIEKADFKNEKMIPKFTFIPIGSVATIIKEGEIPAEDGKQKTPGKKRAHHHSTVTHLKDFEKPIIRNIIYNFHKTEHQRVTKKNLREKLCEDLGWNDDELQECAKWLQKYEEPWDLVVDNWKNTYPLRDIVNNSSSAEDYMK</sequence>
<accession>A0AAN7SL66</accession>
<evidence type="ECO:0000256" key="7">
    <source>
        <dbReference type="SAM" id="MobiDB-lite"/>
    </source>
</evidence>
<evidence type="ECO:0000256" key="1">
    <source>
        <dbReference type="ARBA" id="ARBA00005614"/>
    </source>
</evidence>
<organism evidence="9 10">
    <name type="scientific">Aquatica leii</name>
    <dbReference type="NCBI Taxonomy" id="1421715"/>
    <lineage>
        <taxon>Eukaryota</taxon>
        <taxon>Metazoa</taxon>
        <taxon>Ecdysozoa</taxon>
        <taxon>Arthropoda</taxon>
        <taxon>Hexapoda</taxon>
        <taxon>Insecta</taxon>
        <taxon>Pterygota</taxon>
        <taxon>Neoptera</taxon>
        <taxon>Endopterygota</taxon>
        <taxon>Coleoptera</taxon>
        <taxon>Polyphaga</taxon>
        <taxon>Elateriformia</taxon>
        <taxon>Elateroidea</taxon>
        <taxon>Lampyridae</taxon>
        <taxon>Luciolinae</taxon>
        <taxon>Aquatica</taxon>
    </lineage>
</organism>
<comment type="similarity">
    <text evidence="1 6">Belongs to the acylphosphatase family.</text>
</comment>
<protein>
    <recommendedName>
        <fullName evidence="2 5">acylphosphatase</fullName>
        <ecNumber evidence="2 5">3.6.1.7</ecNumber>
    </recommendedName>
</protein>
<feature type="compositionally biased region" description="Basic residues" evidence="7">
    <location>
        <begin position="115"/>
        <end position="126"/>
    </location>
</feature>
<feature type="domain" description="Acylphosphatase-like" evidence="8">
    <location>
        <begin position="8"/>
        <end position="102"/>
    </location>
</feature>
<dbReference type="PROSITE" id="PS00150">
    <property type="entry name" value="ACYLPHOSPHATASE_1"/>
    <property type="match status" value="1"/>
</dbReference>
<comment type="caution">
    <text evidence="9">The sequence shown here is derived from an EMBL/GenBank/DDBJ whole genome shotgun (WGS) entry which is preliminary data.</text>
</comment>
<dbReference type="SUPFAM" id="SSF54975">
    <property type="entry name" value="Acylphosphatase/BLUF domain-like"/>
    <property type="match status" value="1"/>
</dbReference>
<dbReference type="Pfam" id="PF00708">
    <property type="entry name" value="Acylphosphatase"/>
    <property type="match status" value="1"/>
</dbReference>
<reference evidence="10" key="1">
    <citation type="submission" date="2023-01" db="EMBL/GenBank/DDBJ databases">
        <title>Key to firefly adult light organ development and bioluminescence: homeobox transcription factors regulate luciferase expression and transportation to peroxisome.</title>
        <authorList>
            <person name="Fu X."/>
        </authorList>
    </citation>
    <scope>NUCLEOTIDE SEQUENCE [LARGE SCALE GENOMIC DNA]</scope>
</reference>
<dbReference type="GO" id="GO:0003998">
    <property type="term" value="F:acylphosphatase activity"/>
    <property type="evidence" value="ECO:0007669"/>
    <property type="project" value="UniProtKB-EC"/>
</dbReference>
<evidence type="ECO:0000313" key="9">
    <source>
        <dbReference type="EMBL" id="KAK4885089.1"/>
    </source>
</evidence>
<feature type="active site" evidence="5">
    <location>
        <position position="41"/>
    </location>
</feature>
<dbReference type="PROSITE" id="PS51160">
    <property type="entry name" value="ACYLPHOSPHATASE_3"/>
    <property type="match status" value="1"/>
</dbReference>
<gene>
    <name evidence="9" type="ORF">RN001_001360</name>
</gene>
<dbReference type="InterPro" id="IPR017968">
    <property type="entry name" value="Acylphosphatase_CS"/>
</dbReference>
<evidence type="ECO:0000259" key="8">
    <source>
        <dbReference type="PROSITE" id="PS51160"/>
    </source>
</evidence>
<dbReference type="EC" id="3.6.1.7" evidence="2 5"/>
<dbReference type="InterPro" id="IPR036046">
    <property type="entry name" value="Acylphosphatase-like_dom_sf"/>
</dbReference>
<dbReference type="EMBL" id="JARPUR010000001">
    <property type="protein sequence ID" value="KAK4885089.1"/>
    <property type="molecule type" value="Genomic_DNA"/>
</dbReference>
<dbReference type="Gene3D" id="3.30.70.100">
    <property type="match status" value="1"/>
</dbReference>
<feature type="region of interest" description="Disordered" evidence="7">
    <location>
        <begin position="105"/>
        <end position="126"/>
    </location>
</feature>
<comment type="catalytic activity">
    <reaction evidence="4 5">
        <text>an acyl phosphate + H2O = a carboxylate + phosphate + H(+)</text>
        <dbReference type="Rhea" id="RHEA:14965"/>
        <dbReference type="ChEBI" id="CHEBI:15377"/>
        <dbReference type="ChEBI" id="CHEBI:15378"/>
        <dbReference type="ChEBI" id="CHEBI:29067"/>
        <dbReference type="ChEBI" id="CHEBI:43474"/>
        <dbReference type="ChEBI" id="CHEBI:59918"/>
        <dbReference type="EC" id="3.6.1.7"/>
    </reaction>
</comment>
<dbReference type="AlphaFoldDB" id="A0AAN7SL66"/>
<feature type="active site" evidence="5">
    <location>
        <position position="23"/>
    </location>
</feature>
<dbReference type="PANTHER" id="PTHR10029:SF3">
    <property type="entry name" value="ACYLPHOSPHATASE-RELATED"/>
    <property type="match status" value="1"/>
</dbReference>
<dbReference type="InterPro" id="IPR001792">
    <property type="entry name" value="Acylphosphatase-like_dom"/>
</dbReference>
<dbReference type="InterPro" id="IPR020456">
    <property type="entry name" value="Acylphosphatase"/>
</dbReference>
<dbReference type="PROSITE" id="PS00151">
    <property type="entry name" value="ACYLPHOSPHATASE_2"/>
    <property type="match status" value="1"/>
</dbReference>
<evidence type="ECO:0000256" key="2">
    <source>
        <dbReference type="ARBA" id="ARBA00012150"/>
    </source>
</evidence>